<protein>
    <submittedName>
        <fullName evidence="3">Cytochrome P450</fullName>
        <ecNumber evidence="3">1.14.-.-</ecNumber>
    </submittedName>
</protein>
<dbReference type="EMBL" id="JBHEZZ010000007">
    <property type="protein sequence ID" value="MFC1402811.1"/>
    <property type="molecule type" value="Genomic_DNA"/>
</dbReference>
<evidence type="ECO:0000313" key="4">
    <source>
        <dbReference type="Proteomes" id="UP001592528"/>
    </source>
</evidence>
<keyword evidence="2" id="KW-0479">Metal-binding</keyword>
<comment type="caution">
    <text evidence="3">The sequence shown here is derived from an EMBL/GenBank/DDBJ whole genome shotgun (WGS) entry which is preliminary data.</text>
</comment>
<keyword evidence="2" id="KW-0503">Monooxygenase</keyword>
<evidence type="ECO:0000313" key="3">
    <source>
        <dbReference type="EMBL" id="MFC1402811.1"/>
    </source>
</evidence>
<dbReference type="PANTHER" id="PTHR46696">
    <property type="entry name" value="P450, PUTATIVE (EUROFUNG)-RELATED"/>
    <property type="match status" value="1"/>
</dbReference>
<dbReference type="PANTHER" id="PTHR46696:SF1">
    <property type="entry name" value="CYTOCHROME P450 YJIB-RELATED"/>
    <property type="match status" value="1"/>
</dbReference>
<keyword evidence="4" id="KW-1185">Reference proteome</keyword>
<evidence type="ECO:0000256" key="2">
    <source>
        <dbReference type="RuleBase" id="RU000461"/>
    </source>
</evidence>
<proteinExistence type="inferred from homology"/>
<sequence>MADTLADTANEAAASLPEYPMAREGRCPFDPPAAMRALPAERPISRARIWDGSTPWLITGHAEQRTLFADPRVSVDEHQPGFPHQSHAMAETLDHRPLTIFNADAPEHTRFRRMLTGPFTLKRVEALRPAIQKITDDRIDAMLAGPKPVDLVTALALPVPTVMITELLGVPYKDHEFFQRHGVTAVDRDATPEQSRESSTALVTYLAEAIVAKMADPAEDVLSDLAARVKAGEVTVPDAALMAVVLLIAGHETSANMIALGTLALLQQPEQLALLRDTEDPKVVAAAVEELLRYLTIAHTGQRRIALEDIEVGGETIRAGEGIILDLPSANRDPEAFPEPQRLDLTRSARHHHAFGFGIHQCVGQLLARVELQIVYGTLYRRIPTLRLATELEQIEFKDDRLAYGVYELPVTW</sequence>
<dbReference type="InterPro" id="IPR017972">
    <property type="entry name" value="Cyt_P450_CS"/>
</dbReference>
<dbReference type="PRINTS" id="PR00385">
    <property type="entry name" value="P450"/>
</dbReference>
<reference evidence="3 4" key="1">
    <citation type="submission" date="2024-09" db="EMBL/GenBank/DDBJ databases">
        <authorList>
            <person name="Lee S.D."/>
        </authorList>
    </citation>
    <scope>NUCLEOTIDE SEQUENCE [LARGE SCALE GENOMIC DNA]</scope>
    <source>
        <strain evidence="3 4">N1-5</strain>
    </source>
</reference>
<dbReference type="Gene3D" id="1.10.630.10">
    <property type="entry name" value="Cytochrome P450"/>
    <property type="match status" value="1"/>
</dbReference>
<dbReference type="InterPro" id="IPR036396">
    <property type="entry name" value="Cyt_P450_sf"/>
</dbReference>
<name>A0ABV6UMY1_9ACTN</name>
<dbReference type="InterPro" id="IPR002397">
    <property type="entry name" value="Cyt_P450_B"/>
</dbReference>
<dbReference type="SUPFAM" id="SSF48264">
    <property type="entry name" value="Cytochrome P450"/>
    <property type="match status" value="1"/>
</dbReference>
<keyword evidence="2 3" id="KW-0560">Oxidoreductase</keyword>
<dbReference type="CDD" id="cd11030">
    <property type="entry name" value="CYP105-like"/>
    <property type="match status" value="1"/>
</dbReference>
<dbReference type="PRINTS" id="PR00359">
    <property type="entry name" value="BP450"/>
</dbReference>
<dbReference type="EC" id="1.14.-.-" evidence="3"/>
<evidence type="ECO:0000256" key="1">
    <source>
        <dbReference type="ARBA" id="ARBA00010617"/>
    </source>
</evidence>
<keyword evidence="2" id="KW-0349">Heme</keyword>
<organism evidence="3 4">
    <name type="scientific">Streptacidiphilus cavernicola</name>
    <dbReference type="NCBI Taxonomy" id="3342716"/>
    <lineage>
        <taxon>Bacteria</taxon>
        <taxon>Bacillati</taxon>
        <taxon>Actinomycetota</taxon>
        <taxon>Actinomycetes</taxon>
        <taxon>Kitasatosporales</taxon>
        <taxon>Streptomycetaceae</taxon>
        <taxon>Streptacidiphilus</taxon>
    </lineage>
</organism>
<comment type="similarity">
    <text evidence="1 2">Belongs to the cytochrome P450 family.</text>
</comment>
<gene>
    <name evidence="3" type="ORF">ACEZDJ_16095</name>
</gene>
<accession>A0ABV6UMY1</accession>
<dbReference type="PROSITE" id="PS00086">
    <property type="entry name" value="CYTOCHROME_P450"/>
    <property type="match status" value="1"/>
</dbReference>
<dbReference type="Pfam" id="PF00067">
    <property type="entry name" value="p450"/>
    <property type="match status" value="1"/>
</dbReference>
<dbReference type="InterPro" id="IPR001128">
    <property type="entry name" value="Cyt_P450"/>
</dbReference>
<dbReference type="Proteomes" id="UP001592528">
    <property type="component" value="Unassembled WGS sequence"/>
</dbReference>
<keyword evidence="2" id="KW-0408">Iron</keyword>
<dbReference type="RefSeq" id="WP_030253436.1">
    <property type="nucleotide sequence ID" value="NZ_JBHEZZ010000007.1"/>
</dbReference>
<dbReference type="GO" id="GO:0016491">
    <property type="term" value="F:oxidoreductase activity"/>
    <property type="evidence" value="ECO:0007669"/>
    <property type="project" value="UniProtKB-KW"/>
</dbReference>